<evidence type="ECO:0000313" key="3">
    <source>
        <dbReference type="Proteomes" id="UP000469430"/>
    </source>
</evidence>
<sequence length="280" mass="30280">MSDPAAMARQLLRQWLNSPDEEVLRSIDLLGRAAIRAAANATVRLSRSSDSSAPAGGVLAELEAFAASFSGDPAPRRRSWFGARPAPEPSPPNLNTLVERLERERDAIAHRMIVLAADRDKLQESQADLDQALELIRRLGTVVAAGVRELAHDQPGRSAFLDQTVTPALLVREQDVLTQQTVTNQGVLALQLVEEGQRVLGQSLERACETTIAVLRTAIATRQAVAGHRDLLEQADALDRSAQAAREALGSHRDAERALADAVEQVRRAVDATQSRSAAF</sequence>
<comment type="caution">
    <text evidence="2">The sequence shown here is derived from an EMBL/GenBank/DDBJ whole genome shotgun (WGS) entry which is preliminary data.</text>
</comment>
<name>A0A6I4TUQ4_9SPHN</name>
<dbReference type="Pfam" id="PF05816">
    <property type="entry name" value="TelA"/>
    <property type="match status" value="1"/>
</dbReference>
<dbReference type="EMBL" id="WTYJ01000002">
    <property type="protein sequence ID" value="MXO99522.1"/>
    <property type="molecule type" value="Genomic_DNA"/>
</dbReference>
<evidence type="ECO:0000313" key="2">
    <source>
        <dbReference type="EMBL" id="MXO99522.1"/>
    </source>
</evidence>
<gene>
    <name evidence="2" type="ORF">GRI97_11035</name>
</gene>
<protein>
    <recommendedName>
        <fullName evidence="4">Toxic anion resistance protein (TelA)</fullName>
    </recommendedName>
</protein>
<dbReference type="Proteomes" id="UP000469430">
    <property type="component" value="Unassembled WGS sequence"/>
</dbReference>
<organism evidence="2 3">
    <name type="scientific">Croceibacterium xixiisoli</name>
    <dbReference type="NCBI Taxonomy" id="1476466"/>
    <lineage>
        <taxon>Bacteria</taxon>
        <taxon>Pseudomonadati</taxon>
        <taxon>Pseudomonadota</taxon>
        <taxon>Alphaproteobacteria</taxon>
        <taxon>Sphingomonadales</taxon>
        <taxon>Erythrobacteraceae</taxon>
        <taxon>Croceibacterium</taxon>
    </lineage>
</organism>
<evidence type="ECO:0000256" key="1">
    <source>
        <dbReference type="SAM" id="Coils"/>
    </source>
</evidence>
<reference evidence="2 3" key="1">
    <citation type="submission" date="2019-12" db="EMBL/GenBank/DDBJ databases">
        <title>Genomic-based taxomic classification of the family Erythrobacteraceae.</title>
        <authorList>
            <person name="Xu L."/>
        </authorList>
    </citation>
    <scope>NUCLEOTIDE SEQUENCE [LARGE SCALE GENOMIC DNA]</scope>
    <source>
        <strain evidence="2 3">S36</strain>
    </source>
</reference>
<keyword evidence="3" id="KW-1185">Reference proteome</keyword>
<keyword evidence="1" id="KW-0175">Coiled coil</keyword>
<feature type="coiled-coil region" evidence="1">
    <location>
        <begin position="228"/>
        <end position="272"/>
    </location>
</feature>
<dbReference type="AlphaFoldDB" id="A0A6I4TUQ4"/>
<dbReference type="OrthoDB" id="7499793at2"/>
<evidence type="ECO:0008006" key="4">
    <source>
        <dbReference type="Google" id="ProtNLM"/>
    </source>
</evidence>
<dbReference type="InterPro" id="IPR008863">
    <property type="entry name" value="Toxic_anion-R_TelA"/>
</dbReference>
<dbReference type="RefSeq" id="WP_161391238.1">
    <property type="nucleotide sequence ID" value="NZ_JBHSCP010000001.1"/>
</dbReference>
<proteinExistence type="predicted"/>
<accession>A0A6I4TUQ4</accession>